<keyword evidence="1" id="KW-1003">Cell membrane</keyword>
<keyword evidence="2" id="KW-0997">Cell inner membrane</keyword>
<dbReference type="InterPro" id="IPR043461">
    <property type="entry name" value="LpxH-like"/>
</dbReference>
<keyword evidence="5" id="KW-0464">Manganese</keyword>
<dbReference type="GO" id="GO:0046872">
    <property type="term" value="F:metal ion binding"/>
    <property type="evidence" value="ECO:0007669"/>
    <property type="project" value="UniProtKB-KW"/>
</dbReference>
<feature type="domain" description="Calcineurin-like phosphoesterase" evidence="6">
    <location>
        <begin position="25"/>
        <end position="206"/>
    </location>
</feature>
<evidence type="ECO:0000313" key="8">
    <source>
        <dbReference type="Proteomes" id="UP001301140"/>
    </source>
</evidence>
<dbReference type="CDD" id="cd07398">
    <property type="entry name" value="MPP_YbbF-LpxH"/>
    <property type="match status" value="1"/>
</dbReference>
<evidence type="ECO:0000256" key="2">
    <source>
        <dbReference type="ARBA" id="ARBA00022519"/>
    </source>
</evidence>
<organism evidence="7 8">
    <name type="scientific">Marinimicrococcus flavescens</name>
    <dbReference type="NCBI Taxonomy" id="3031815"/>
    <lineage>
        <taxon>Bacteria</taxon>
        <taxon>Pseudomonadati</taxon>
        <taxon>Pseudomonadota</taxon>
        <taxon>Alphaproteobacteria</taxon>
        <taxon>Geminicoccales</taxon>
        <taxon>Geminicoccaceae</taxon>
        <taxon>Marinimicrococcus</taxon>
    </lineage>
</organism>
<dbReference type="InterPro" id="IPR029052">
    <property type="entry name" value="Metallo-depent_PP-like"/>
</dbReference>
<evidence type="ECO:0000313" key="7">
    <source>
        <dbReference type="EMBL" id="MDF1586711.1"/>
    </source>
</evidence>
<accession>A0AAP3XRL4</accession>
<gene>
    <name evidence="7" type="ORF">PZ740_09990</name>
</gene>
<dbReference type="Gene3D" id="3.60.21.10">
    <property type="match status" value="1"/>
</dbReference>
<evidence type="ECO:0000256" key="1">
    <source>
        <dbReference type="ARBA" id="ARBA00022475"/>
    </source>
</evidence>
<keyword evidence="8" id="KW-1185">Reference proteome</keyword>
<keyword evidence="4" id="KW-0472">Membrane</keyword>
<name>A0AAP3XRL4_9PROT</name>
<dbReference type="GO" id="GO:0009245">
    <property type="term" value="P:lipid A biosynthetic process"/>
    <property type="evidence" value="ECO:0007669"/>
    <property type="project" value="TreeGrafter"/>
</dbReference>
<dbReference type="Proteomes" id="UP001301140">
    <property type="component" value="Unassembled WGS sequence"/>
</dbReference>
<evidence type="ECO:0000256" key="5">
    <source>
        <dbReference type="ARBA" id="ARBA00023211"/>
    </source>
</evidence>
<dbReference type="Pfam" id="PF00149">
    <property type="entry name" value="Metallophos"/>
    <property type="match status" value="1"/>
</dbReference>
<reference evidence="7 8" key="1">
    <citation type="submission" date="2023-03" db="EMBL/GenBank/DDBJ databases">
        <title>YIM 152171 draft genome.</title>
        <authorList>
            <person name="Yang Z."/>
        </authorList>
    </citation>
    <scope>NUCLEOTIDE SEQUENCE [LARGE SCALE GENOMIC DNA]</scope>
    <source>
        <strain evidence="7 8">YIM 152171</strain>
    </source>
</reference>
<protein>
    <submittedName>
        <fullName evidence="7">UDP-2,3-diacylglucosamine diphosphatase</fullName>
    </submittedName>
</protein>
<evidence type="ECO:0000256" key="4">
    <source>
        <dbReference type="ARBA" id="ARBA00023136"/>
    </source>
</evidence>
<dbReference type="AlphaFoldDB" id="A0AAP3XRL4"/>
<dbReference type="SUPFAM" id="SSF56300">
    <property type="entry name" value="Metallo-dependent phosphatases"/>
    <property type="match status" value="1"/>
</dbReference>
<proteinExistence type="predicted"/>
<dbReference type="GO" id="GO:0016020">
    <property type="term" value="C:membrane"/>
    <property type="evidence" value="ECO:0007669"/>
    <property type="project" value="GOC"/>
</dbReference>
<dbReference type="GO" id="GO:0008758">
    <property type="term" value="F:UDP-2,3-diacylglucosamine hydrolase activity"/>
    <property type="evidence" value="ECO:0007669"/>
    <property type="project" value="TreeGrafter"/>
</dbReference>
<evidence type="ECO:0000256" key="3">
    <source>
        <dbReference type="ARBA" id="ARBA00022723"/>
    </source>
</evidence>
<dbReference type="PANTHER" id="PTHR34990">
    <property type="entry name" value="UDP-2,3-DIACYLGLUCOSAMINE HYDROLASE-RELATED"/>
    <property type="match status" value="1"/>
</dbReference>
<comment type="caution">
    <text evidence="7">The sequence shown here is derived from an EMBL/GenBank/DDBJ whole genome shotgun (WGS) entry which is preliminary data.</text>
</comment>
<sequence length="248" mass="28233">MRAGRKKTPWWLVESGATRTHADTLVISDVHLGLRSSRPRSLLETLRGWKCRRLVLLGDILHEDFRGLCADGWAFLHYVRHQAASGVEVVWLHGNHDRHLAPEIVRFLGVEPRERYDWTLAGRRYTAVHGDAFDRFIAGNERAARWVSRLYTFCQHRLSSEGRWPGLLDRWHSQLLGLHEKVAAGAAALARQHGRDVILCGHTHQPLERRFAAPGERAVTYVNAGSWVERPASFLSIDAQAVRINHCP</sequence>
<dbReference type="EMBL" id="JARGEQ010000092">
    <property type="protein sequence ID" value="MDF1586711.1"/>
    <property type="molecule type" value="Genomic_DNA"/>
</dbReference>
<dbReference type="InterPro" id="IPR004843">
    <property type="entry name" value="Calcineurin-like_PHP"/>
</dbReference>
<evidence type="ECO:0000259" key="6">
    <source>
        <dbReference type="Pfam" id="PF00149"/>
    </source>
</evidence>
<dbReference type="RefSeq" id="WP_327789129.1">
    <property type="nucleotide sequence ID" value="NZ_JARGEQ010000092.1"/>
</dbReference>
<keyword evidence="3" id="KW-0479">Metal-binding</keyword>